<proteinExistence type="predicted"/>
<gene>
    <name evidence="1" type="ORF">GCM10007874_05330</name>
</gene>
<dbReference type="Gene3D" id="3.40.50.150">
    <property type="entry name" value="Vaccinia Virus protein VP39"/>
    <property type="match status" value="1"/>
</dbReference>
<dbReference type="Proteomes" id="UP001156882">
    <property type="component" value="Unassembled WGS sequence"/>
</dbReference>
<protein>
    <submittedName>
        <fullName evidence="1">Nucleotide-binding protein</fullName>
    </submittedName>
</protein>
<organism evidence="1 2">
    <name type="scientific">Labrys miyagiensis</name>
    <dbReference type="NCBI Taxonomy" id="346912"/>
    <lineage>
        <taxon>Bacteria</taxon>
        <taxon>Pseudomonadati</taxon>
        <taxon>Pseudomonadota</taxon>
        <taxon>Alphaproteobacteria</taxon>
        <taxon>Hyphomicrobiales</taxon>
        <taxon>Xanthobacteraceae</taxon>
        <taxon>Labrys</taxon>
    </lineage>
</organism>
<reference evidence="2" key="1">
    <citation type="journal article" date="2019" name="Int. J. Syst. Evol. Microbiol.">
        <title>The Global Catalogue of Microorganisms (GCM) 10K type strain sequencing project: providing services to taxonomists for standard genome sequencing and annotation.</title>
        <authorList>
            <consortium name="The Broad Institute Genomics Platform"/>
            <consortium name="The Broad Institute Genome Sequencing Center for Infectious Disease"/>
            <person name="Wu L."/>
            <person name="Ma J."/>
        </authorList>
    </citation>
    <scope>NUCLEOTIDE SEQUENCE [LARGE SCALE GENOMIC DNA]</scope>
    <source>
        <strain evidence="2">NBRC 101365</strain>
    </source>
</reference>
<dbReference type="PANTHER" id="PTHR34203">
    <property type="entry name" value="METHYLTRANSFERASE, FKBM FAMILY PROTEIN"/>
    <property type="match status" value="1"/>
</dbReference>
<dbReference type="InterPro" id="IPR006342">
    <property type="entry name" value="FkbM_mtfrase"/>
</dbReference>
<dbReference type="PANTHER" id="PTHR34203:SF15">
    <property type="entry name" value="SLL1173 PROTEIN"/>
    <property type="match status" value="1"/>
</dbReference>
<accession>A0ABQ6CB30</accession>
<dbReference type="SUPFAM" id="SSF53335">
    <property type="entry name" value="S-adenosyl-L-methionine-dependent methyltransferases"/>
    <property type="match status" value="1"/>
</dbReference>
<keyword evidence="2" id="KW-1185">Reference proteome</keyword>
<dbReference type="NCBIfam" id="TIGR01444">
    <property type="entry name" value="fkbM_fam"/>
    <property type="match status" value="1"/>
</dbReference>
<evidence type="ECO:0000313" key="2">
    <source>
        <dbReference type="Proteomes" id="UP001156882"/>
    </source>
</evidence>
<dbReference type="InterPro" id="IPR052514">
    <property type="entry name" value="SAM-dependent_MTase"/>
</dbReference>
<sequence length="244" mass="25095">MSAGIRSLAVGGTRFNTADDKESFWDKAAAGAWEPETLASVRVLVDQDTLFIDIGGWIGPITLLAAALGAKVLTFEPDPRAFQLISANVAANPALAPRITLHNAAVSPTPGRVRLGSPRKPGDSMGSILAADSGVALWDAAAILPTEIAAMAGDAGRIVLKMDVEGAEYGLLPHLAPLLGPRTVAALIAFHPRLLAKAGHGAGAIEALTASAALALGDYSLRSLDTGEAPISRAVNSTVLLTRR</sequence>
<evidence type="ECO:0000313" key="1">
    <source>
        <dbReference type="EMBL" id="GLS17518.1"/>
    </source>
</evidence>
<dbReference type="InterPro" id="IPR029063">
    <property type="entry name" value="SAM-dependent_MTases_sf"/>
</dbReference>
<name>A0ABQ6CB30_9HYPH</name>
<comment type="caution">
    <text evidence="1">The sequence shown here is derived from an EMBL/GenBank/DDBJ whole genome shotgun (WGS) entry which is preliminary data.</text>
</comment>
<dbReference type="EMBL" id="BSPC01000005">
    <property type="protein sequence ID" value="GLS17518.1"/>
    <property type="molecule type" value="Genomic_DNA"/>
</dbReference>
<dbReference type="RefSeq" id="WP_284310332.1">
    <property type="nucleotide sequence ID" value="NZ_BSPC01000005.1"/>
</dbReference>